<feature type="domain" description="Peptidase M1 membrane alanine aminopeptidase" evidence="13">
    <location>
        <begin position="275"/>
        <end position="485"/>
    </location>
</feature>
<dbReference type="RefSeq" id="WP_265721689.1">
    <property type="nucleotide sequence ID" value="NZ_JAPIVK010000014.1"/>
</dbReference>
<dbReference type="NCBIfam" id="TIGR02412">
    <property type="entry name" value="pepN_strep_liv"/>
    <property type="match status" value="1"/>
</dbReference>
<dbReference type="InterPro" id="IPR045357">
    <property type="entry name" value="Aminopeptidase_N-like_N"/>
</dbReference>
<gene>
    <name evidence="16" type="primary">pepN</name>
    <name evidence="16" type="ORF">ACFSKX_03860</name>
</gene>
<evidence type="ECO:0000256" key="2">
    <source>
        <dbReference type="ARBA" id="ARBA00001947"/>
    </source>
</evidence>
<feature type="signal peptide" evidence="12">
    <location>
        <begin position="1"/>
        <end position="24"/>
    </location>
</feature>
<sequence length="892" mass="100478">MIRTTRFAATLLCSAVVAACGQKAADSASQPTEGTAGAAAVSRADAPMLTESYAKMRKRQVAGVDYRLSVTIDKQGKSLTGELVADTTLNGPLEQPLTIDFVQGNVDSVSVDGETVPFEYNGNFISIAPEHLKDGDNAIAVQYQHDYSTSGSGLHRFEDPQDGEVYMYTDFEPYDANQLFPHFDQPNLKAHYTLDVTAPKDWTVVTSVREENVIEKGDSKHWQFPQSAKFSSYIFSLHAGPYEIWKDDADGIPLRLMAPKSLAQYVKPQDWFTFTQQSFEFFQKYFEVPYPFVKYDQLIVPDFNAGAMENVAAVTFTDRLVSRGEKTQAQRMSLANVIAHEMAHMWFGDLVTMNWWDDLWLNESFATYMANLSLAENSEFDNVWENFYLGRKQWAYHSDTLPTTHAIQLPVKNTDEAFANFDGITYGKGGSILKQLPYYLGEEKFRKGVSNYLKDLSYQNSTLDDFMGHLGKAAGKNLDQWQQQWLYNAGLNTIEASFQCENDKVTGLTLAQSAPEEYPTLREQRTQLGFYRMDGDRMVRTDALPVLYKGKTTEVKDAIGLDCPQILNPNEEDWAFVKVNLDPVSVENMTRHINDIDSTYTRLMLWQSMYDSVYDAKLPLDRYVEFALENAGSESDINVIRMVSRHLGSASAYLGQVQLDDARRAQLQGDIERFVWQQLQQAPAGSDAQKTWFSTFTDVAHTGGALGNAEKLLTGSLEIDGLELDPDMRWSLVTLQNHHLHGDYAEAIETELAKDNSDRSRLKAIAAEATRPQQEAKAKWLDNILNKHDEFKLSQLKSAAYSLFPTDQLELFRANADTIVDAMDKANAVADPEYIATYSRLFPMDCSKKGVDRISRILDSDGEINPLLEKALKNIRFENRRCVAVSDLLAAN</sequence>
<dbReference type="InterPro" id="IPR042097">
    <property type="entry name" value="Aminopeptidase_N-like_N_sf"/>
</dbReference>
<comment type="catalytic activity">
    <reaction evidence="1">
        <text>Release of an N-terminal amino acid, Xaa-|-Yaa- from a peptide, amide or arylamide. Xaa is preferably Ala, but may be most amino acids including Pro (slow action). When a terminal hydrophobic residue is followed by a prolyl residue, the two may be released as an intact Xaa-Pro dipeptide.</text>
        <dbReference type="EC" id="3.4.11.2"/>
    </reaction>
</comment>
<dbReference type="PRINTS" id="PR00756">
    <property type="entry name" value="ALADIPTASE"/>
</dbReference>
<dbReference type="InterPro" id="IPR050344">
    <property type="entry name" value="Peptidase_M1_aminopeptidases"/>
</dbReference>
<dbReference type="Gene3D" id="2.60.40.1730">
    <property type="entry name" value="tricorn interacting facor f3 domain"/>
    <property type="match status" value="1"/>
</dbReference>
<accession>A0ABW5E8W7</accession>
<dbReference type="Pfam" id="PF11838">
    <property type="entry name" value="ERAP1_C"/>
    <property type="match status" value="1"/>
</dbReference>
<comment type="cofactor">
    <cofactor evidence="2">
        <name>Zn(2+)</name>
        <dbReference type="ChEBI" id="CHEBI:29105"/>
    </cofactor>
</comment>
<dbReference type="Proteomes" id="UP001597425">
    <property type="component" value="Unassembled WGS sequence"/>
</dbReference>
<proteinExistence type="inferred from homology"/>
<evidence type="ECO:0000256" key="4">
    <source>
        <dbReference type="ARBA" id="ARBA00012564"/>
    </source>
</evidence>
<name>A0ABW5E8W7_9GAMM</name>
<dbReference type="SUPFAM" id="SSF55486">
    <property type="entry name" value="Metalloproteases ('zincins'), catalytic domain"/>
    <property type="match status" value="1"/>
</dbReference>
<dbReference type="EC" id="3.4.11.2" evidence="4"/>
<comment type="similarity">
    <text evidence="3">Belongs to the peptidase M1 family.</text>
</comment>
<evidence type="ECO:0000256" key="10">
    <source>
        <dbReference type="ARBA" id="ARBA00022833"/>
    </source>
</evidence>
<dbReference type="Gene3D" id="1.10.390.10">
    <property type="entry name" value="Neutral Protease Domain 2"/>
    <property type="match status" value="1"/>
</dbReference>
<evidence type="ECO:0000256" key="8">
    <source>
        <dbReference type="ARBA" id="ARBA00022723"/>
    </source>
</evidence>
<dbReference type="InterPro" id="IPR001930">
    <property type="entry name" value="Peptidase_M1"/>
</dbReference>
<evidence type="ECO:0000256" key="11">
    <source>
        <dbReference type="ARBA" id="ARBA00023049"/>
    </source>
</evidence>
<keyword evidence="17" id="KW-1185">Reference proteome</keyword>
<evidence type="ECO:0000256" key="12">
    <source>
        <dbReference type="SAM" id="SignalP"/>
    </source>
</evidence>
<dbReference type="InterPro" id="IPR012778">
    <property type="entry name" value="Pept_M1_aminopeptidase"/>
</dbReference>
<organism evidence="16 17">
    <name type="scientific">Microbulbifer halophilus</name>
    <dbReference type="NCBI Taxonomy" id="453963"/>
    <lineage>
        <taxon>Bacteria</taxon>
        <taxon>Pseudomonadati</taxon>
        <taxon>Pseudomonadota</taxon>
        <taxon>Gammaproteobacteria</taxon>
        <taxon>Cellvibrionales</taxon>
        <taxon>Microbulbiferaceae</taxon>
        <taxon>Microbulbifer</taxon>
    </lineage>
</organism>
<evidence type="ECO:0000256" key="3">
    <source>
        <dbReference type="ARBA" id="ARBA00010136"/>
    </source>
</evidence>
<dbReference type="GO" id="GO:0016285">
    <property type="term" value="F:alanyl aminopeptidase activity"/>
    <property type="evidence" value="ECO:0007669"/>
    <property type="project" value="UniProtKB-EC"/>
</dbReference>
<dbReference type="EMBL" id="JBHUJD010000003">
    <property type="protein sequence ID" value="MFD2309544.1"/>
    <property type="molecule type" value="Genomic_DNA"/>
</dbReference>
<evidence type="ECO:0000256" key="5">
    <source>
        <dbReference type="ARBA" id="ARBA00015611"/>
    </source>
</evidence>
<keyword evidence="11" id="KW-0482">Metalloprotease</keyword>
<feature type="chain" id="PRO_5045812056" description="Aminopeptidase N" evidence="12">
    <location>
        <begin position="25"/>
        <end position="892"/>
    </location>
</feature>
<evidence type="ECO:0000313" key="16">
    <source>
        <dbReference type="EMBL" id="MFD2309544.1"/>
    </source>
</evidence>
<evidence type="ECO:0000259" key="14">
    <source>
        <dbReference type="Pfam" id="PF11838"/>
    </source>
</evidence>
<evidence type="ECO:0000313" key="17">
    <source>
        <dbReference type="Proteomes" id="UP001597425"/>
    </source>
</evidence>
<keyword evidence="6 16" id="KW-0031">Aminopeptidase</keyword>
<dbReference type="InterPro" id="IPR014782">
    <property type="entry name" value="Peptidase_M1_dom"/>
</dbReference>
<evidence type="ECO:0000259" key="15">
    <source>
        <dbReference type="Pfam" id="PF17900"/>
    </source>
</evidence>
<keyword evidence="8" id="KW-0479">Metal-binding</keyword>
<dbReference type="InterPro" id="IPR027268">
    <property type="entry name" value="Peptidase_M4/M1_CTD_sf"/>
</dbReference>
<feature type="domain" description="Aminopeptidase N-like N-terminal" evidence="15">
    <location>
        <begin position="65"/>
        <end position="234"/>
    </location>
</feature>
<dbReference type="PROSITE" id="PS51257">
    <property type="entry name" value="PROKAR_LIPOPROTEIN"/>
    <property type="match status" value="1"/>
</dbReference>
<feature type="domain" description="ERAP1-like C-terminal" evidence="14">
    <location>
        <begin position="569"/>
        <end position="874"/>
    </location>
</feature>
<keyword evidence="12" id="KW-0732">Signal</keyword>
<evidence type="ECO:0000256" key="1">
    <source>
        <dbReference type="ARBA" id="ARBA00000098"/>
    </source>
</evidence>
<reference evidence="17" key="1">
    <citation type="journal article" date="2019" name="Int. J. Syst. Evol. Microbiol.">
        <title>The Global Catalogue of Microorganisms (GCM) 10K type strain sequencing project: providing services to taxonomists for standard genome sequencing and annotation.</title>
        <authorList>
            <consortium name="The Broad Institute Genomics Platform"/>
            <consortium name="The Broad Institute Genome Sequencing Center for Infectious Disease"/>
            <person name="Wu L."/>
            <person name="Ma J."/>
        </authorList>
    </citation>
    <scope>NUCLEOTIDE SEQUENCE [LARGE SCALE GENOMIC DNA]</scope>
    <source>
        <strain evidence="17">KCTC 12848</strain>
    </source>
</reference>
<dbReference type="CDD" id="cd09602">
    <property type="entry name" value="M1_APN"/>
    <property type="match status" value="1"/>
</dbReference>
<protein>
    <recommendedName>
        <fullName evidence="5">Aminopeptidase N</fullName>
        <ecNumber evidence="4">3.4.11.2</ecNumber>
    </recommendedName>
</protein>
<dbReference type="InterPro" id="IPR024571">
    <property type="entry name" value="ERAP1-like_C_dom"/>
</dbReference>
<keyword evidence="9 16" id="KW-0378">Hydrolase</keyword>
<dbReference type="SUPFAM" id="SSF63737">
    <property type="entry name" value="Leukotriene A4 hydrolase N-terminal domain"/>
    <property type="match status" value="1"/>
</dbReference>
<dbReference type="PANTHER" id="PTHR11533">
    <property type="entry name" value="PROTEASE M1 ZINC METALLOPROTEASE"/>
    <property type="match status" value="1"/>
</dbReference>
<dbReference type="Pfam" id="PF17900">
    <property type="entry name" value="Peptidase_M1_N"/>
    <property type="match status" value="1"/>
</dbReference>
<evidence type="ECO:0000256" key="6">
    <source>
        <dbReference type="ARBA" id="ARBA00022438"/>
    </source>
</evidence>
<comment type="caution">
    <text evidence="16">The sequence shown here is derived from an EMBL/GenBank/DDBJ whole genome shotgun (WGS) entry which is preliminary data.</text>
</comment>
<keyword evidence="10" id="KW-0862">Zinc</keyword>
<dbReference type="Pfam" id="PF01433">
    <property type="entry name" value="Peptidase_M1"/>
    <property type="match status" value="1"/>
</dbReference>
<evidence type="ECO:0000259" key="13">
    <source>
        <dbReference type="Pfam" id="PF01433"/>
    </source>
</evidence>
<dbReference type="PANTHER" id="PTHR11533:SF174">
    <property type="entry name" value="PUROMYCIN-SENSITIVE AMINOPEPTIDASE-RELATED"/>
    <property type="match status" value="1"/>
</dbReference>
<evidence type="ECO:0000256" key="9">
    <source>
        <dbReference type="ARBA" id="ARBA00022801"/>
    </source>
</evidence>
<keyword evidence="7" id="KW-0645">Protease</keyword>
<evidence type="ECO:0000256" key="7">
    <source>
        <dbReference type="ARBA" id="ARBA00022670"/>
    </source>
</evidence>